<dbReference type="GO" id="GO:0051301">
    <property type="term" value="P:cell division"/>
    <property type="evidence" value="ECO:0007669"/>
    <property type="project" value="UniProtKB-KW"/>
</dbReference>
<dbReference type="GO" id="GO:0044732">
    <property type="term" value="C:mitotic spindle pole body"/>
    <property type="evidence" value="ECO:0007669"/>
    <property type="project" value="TreeGrafter"/>
</dbReference>
<feature type="compositionally biased region" description="Acidic residues" evidence="17">
    <location>
        <begin position="120"/>
        <end position="130"/>
    </location>
</feature>
<keyword evidence="15" id="KW-0137">Centromere</keyword>
<keyword evidence="8" id="KW-0132">Cell division</keyword>
<dbReference type="PANTHER" id="PTHR28025">
    <property type="entry name" value="DASH COMPLEX SUBUNIT DAD1"/>
    <property type="match status" value="1"/>
</dbReference>
<protein>
    <recommendedName>
        <fullName evidence="5">DASH complex subunit DAD1</fullName>
    </recommendedName>
    <alternativeName>
        <fullName evidence="16">Outer kinetochore protein DAD1</fullName>
    </alternativeName>
</protein>
<evidence type="ECO:0000256" key="16">
    <source>
        <dbReference type="ARBA" id="ARBA00030566"/>
    </source>
</evidence>
<dbReference type="Proteomes" id="UP001239445">
    <property type="component" value="Unassembled WGS sequence"/>
</dbReference>
<keyword evidence="7" id="KW-0963">Cytoplasm</keyword>
<evidence type="ECO:0000256" key="14">
    <source>
        <dbReference type="ARBA" id="ARBA00023306"/>
    </source>
</evidence>
<feature type="compositionally biased region" description="Acidic residues" evidence="17">
    <location>
        <begin position="77"/>
        <end position="96"/>
    </location>
</feature>
<feature type="compositionally biased region" description="Basic and acidic residues" evidence="17">
    <location>
        <begin position="97"/>
        <end position="119"/>
    </location>
</feature>
<dbReference type="GO" id="GO:0051010">
    <property type="term" value="F:microtubule plus-end binding"/>
    <property type="evidence" value="ECO:0007669"/>
    <property type="project" value="TreeGrafter"/>
</dbReference>
<dbReference type="PANTHER" id="PTHR28025:SF1">
    <property type="entry name" value="DASH COMPLEX SUBUNIT DAD1"/>
    <property type="match status" value="1"/>
</dbReference>
<evidence type="ECO:0000256" key="10">
    <source>
        <dbReference type="ARBA" id="ARBA00022776"/>
    </source>
</evidence>
<keyword evidence="14" id="KW-0131">Cell cycle</keyword>
<keyword evidence="9" id="KW-0493">Microtubule</keyword>
<name>A0AAJ0BN74_9PEZI</name>
<keyword evidence="10" id="KW-0498">Mitosis</keyword>
<accession>A0AAJ0BN74</accession>
<keyword evidence="11" id="KW-0995">Kinetochore</keyword>
<evidence type="ECO:0000256" key="13">
    <source>
        <dbReference type="ARBA" id="ARBA00023242"/>
    </source>
</evidence>
<keyword evidence="19" id="KW-1185">Reference proteome</keyword>
<dbReference type="GO" id="GO:0042729">
    <property type="term" value="C:DASH complex"/>
    <property type="evidence" value="ECO:0007669"/>
    <property type="project" value="InterPro"/>
</dbReference>
<evidence type="ECO:0000256" key="2">
    <source>
        <dbReference type="ARBA" id="ARBA00004186"/>
    </source>
</evidence>
<evidence type="ECO:0000256" key="6">
    <source>
        <dbReference type="ARBA" id="ARBA00022454"/>
    </source>
</evidence>
<dbReference type="GO" id="GO:0072686">
    <property type="term" value="C:mitotic spindle"/>
    <property type="evidence" value="ECO:0007669"/>
    <property type="project" value="InterPro"/>
</dbReference>
<evidence type="ECO:0000256" key="15">
    <source>
        <dbReference type="ARBA" id="ARBA00023328"/>
    </source>
</evidence>
<evidence type="ECO:0000313" key="18">
    <source>
        <dbReference type="EMBL" id="KAK1761080.1"/>
    </source>
</evidence>
<evidence type="ECO:0000256" key="5">
    <source>
        <dbReference type="ARBA" id="ARBA00020261"/>
    </source>
</evidence>
<gene>
    <name evidence="18" type="ORF">QBC47DRAFT_369036</name>
</gene>
<sequence>MASRSTSAAGTRSEKTYFEQQREELMAEIALSFEHVLANINKLNRSLEAVITVGNEFSSVEALWSQFENVMGNKEEETTETTGEEDETGHEEGETETEQHQQHDESDEKAPGKRSVKSEEGDEHDADEDMSMVADHSRG</sequence>
<evidence type="ECO:0000256" key="8">
    <source>
        <dbReference type="ARBA" id="ARBA00022618"/>
    </source>
</evidence>
<evidence type="ECO:0000256" key="3">
    <source>
        <dbReference type="ARBA" id="ARBA00004629"/>
    </source>
</evidence>
<evidence type="ECO:0000256" key="4">
    <source>
        <dbReference type="ARBA" id="ARBA00010146"/>
    </source>
</evidence>
<evidence type="ECO:0000256" key="11">
    <source>
        <dbReference type="ARBA" id="ARBA00022838"/>
    </source>
</evidence>
<evidence type="ECO:0000313" key="19">
    <source>
        <dbReference type="Proteomes" id="UP001239445"/>
    </source>
</evidence>
<evidence type="ECO:0000256" key="9">
    <source>
        <dbReference type="ARBA" id="ARBA00022701"/>
    </source>
</evidence>
<comment type="caution">
    <text evidence="18">The sequence shown here is derived from an EMBL/GenBank/DDBJ whole genome shotgun (WGS) entry which is preliminary data.</text>
</comment>
<feature type="region of interest" description="Disordered" evidence="17">
    <location>
        <begin position="68"/>
        <end position="139"/>
    </location>
</feature>
<comment type="similarity">
    <text evidence="4">Belongs to the DASH complex DAD1 family.</text>
</comment>
<dbReference type="GO" id="GO:0005876">
    <property type="term" value="C:spindle microtubule"/>
    <property type="evidence" value="ECO:0007669"/>
    <property type="project" value="TreeGrafter"/>
</dbReference>
<dbReference type="AlphaFoldDB" id="A0AAJ0BN74"/>
<dbReference type="EMBL" id="MU839827">
    <property type="protein sequence ID" value="KAK1761080.1"/>
    <property type="molecule type" value="Genomic_DNA"/>
</dbReference>
<proteinExistence type="inferred from homology"/>
<dbReference type="InterPro" id="IPR013958">
    <property type="entry name" value="DASH_Dad1"/>
</dbReference>
<evidence type="ECO:0000256" key="7">
    <source>
        <dbReference type="ARBA" id="ARBA00022490"/>
    </source>
</evidence>
<organism evidence="18 19">
    <name type="scientific">Echria macrotheca</name>
    <dbReference type="NCBI Taxonomy" id="438768"/>
    <lineage>
        <taxon>Eukaryota</taxon>
        <taxon>Fungi</taxon>
        <taxon>Dikarya</taxon>
        <taxon>Ascomycota</taxon>
        <taxon>Pezizomycotina</taxon>
        <taxon>Sordariomycetes</taxon>
        <taxon>Sordariomycetidae</taxon>
        <taxon>Sordariales</taxon>
        <taxon>Schizotheciaceae</taxon>
        <taxon>Echria</taxon>
    </lineage>
</organism>
<keyword evidence="6" id="KW-0158">Chromosome</keyword>
<evidence type="ECO:0000256" key="1">
    <source>
        <dbReference type="ARBA" id="ARBA00004123"/>
    </source>
</evidence>
<reference evidence="18" key="1">
    <citation type="submission" date="2023-06" db="EMBL/GenBank/DDBJ databases">
        <title>Genome-scale phylogeny and comparative genomics of the fungal order Sordariales.</title>
        <authorList>
            <consortium name="Lawrence Berkeley National Laboratory"/>
            <person name="Hensen N."/>
            <person name="Bonometti L."/>
            <person name="Westerberg I."/>
            <person name="Brannstrom I.O."/>
            <person name="Guillou S."/>
            <person name="Cros-Aarteil S."/>
            <person name="Calhoun S."/>
            <person name="Haridas S."/>
            <person name="Kuo A."/>
            <person name="Mondo S."/>
            <person name="Pangilinan J."/>
            <person name="Riley R."/>
            <person name="Labutti K."/>
            <person name="Andreopoulos B."/>
            <person name="Lipzen A."/>
            <person name="Chen C."/>
            <person name="Yanf M."/>
            <person name="Daum C."/>
            <person name="Ng V."/>
            <person name="Clum A."/>
            <person name="Steindorff A."/>
            <person name="Ohm R."/>
            <person name="Martin F."/>
            <person name="Silar P."/>
            <person name="Natvig D."/>
            <person name="Lalanne C."/>
            <person name="Gautier V."/>
            <person name="Ament-Velasquez S.L."/>
            <person name="Kruys A."/>
            <person name="Hutchinson M.I."/>
            <person name="Powell A.J."/>
            <person name="Barry K."/>
            <person name="Miller A.N."/>
            <person name="Grigoriev I.V."/>
            <person name="Debuchy R."/>
            <person name="Gladieux P."/>
            <person name="Thoren M.H."/>
            <person name="Johannesson H."/>
        </authorList>
    </citation>
    <scope>NUCLEOTIDE SEQUENCE</scope>
    <source>
        <strain evidence="18">PSN4</strain>
    </source>
</reference>
<evidence type="ECO:0000256" key="17">
    <source>
        <dbReference type="SAM" id="MobiDB-lite"/>
    </source>
</evidence>
<evidence type="ECO:0000256" key="12">
    <source>
        <dbReference type="ARBA" id="ARBA00023212"/>
    </source>
</evidence>
<dbReference type="Pfam" id="PF08649">
    <property type="entry name" value="DASH_Dad1"/>
    <property type="match status" value="1"/>
</dbReference>
<comment type="subcellular location">
    <subcellularLocation>
        <location evidence="3">Chromosome</location>
        <location evidence="3">Centromere</location>
        <location evidence="3">Kinetochore</location>
    </subcellularLocation>
    <subcellularLocation>
        <location evidence="2">Cytoplasm</location>
        <location evidence="2">Cytoskeleton</location>
        <location evidence="2">Spindle</location>
    </subcellularLocation>
    <subcellularLocation>
        <location evidence="1">Nucleus</location>
    </subcellularLocation>
</comment>
<keyword evidence="12" id="KW-0206">Cytoskeleton</keyword>
<keyword evidence="13" id="KW-0539">Nucleus</keyword>